<organism evidence="1 2">
    <name type="scientific">Escherichia phage vB_EcoP-101117UKE2</name>
    <dbReference type="NCBI Taxonomy" id="2865796"/>
    <lineage>
        <taxon>Viruses</taxon>
        <taxon>Duplodnaviria</taxon>
        <taxon>Heunggongvirae</taxon>
        <taxon>Uroviricota</taxon>
        <taxon>Caudoviricetes</taxon>
        <taxon>Autographivirales</taxon>
        <taxon>Autosignataviridae</taxon>
        <taxon>Molineuxvirinae</taxon>
        <taxon>Rodentiumvirus</taxon>
        <taxon>Rodentiumvirus P101117UKE2</taxon>
    </lineage>
</organism>
<keyword evidence="2" id="KW-1185">Reference proteome</keyword>
<evidence type="ECO:0000313" key="2">
    <source>
        <dbReference type="Proteomes" id="UP000827235"/>
    </source>
</evidence>
<proteinExistence type="predicted"/>
<name>A0AAE8C4L4_9CAUD</name>
<gene>
    <name evidence="1" type="ORF">101117UKE2_004</name>
</gene>
<reference evidence="1 2" key="1">
    <citation type="submission" date="2021-05" db="EMBL/GenBank/DDBJ databases">
        <title>Naturally bred epsilon2 phages have an improved host range and effectivity in uropathogenic E. coli over their ancestor phages.</title>
        <authorList>
            <person name="Saez D."/>
            <person name="Loose M."/>
            <person name="Mutti M."/>
            <person name="Visram Z."/>
            <person name="Hitzenhammer E."/>
            <person name="Dippel D."/>
            <person name="Tisakova L."/>
            <person name="Schertler S."/>
            <person name="Wittmann J."/>
            <person name="Corsini L."/>
            <person name="Wagenlehner F."/>
        </authorList>
    </citation>
    <scope>NUCLEOTIDE SEQUENCE [LARGE SCALE GENOMIC DNA]</scope>
</reference>
<sequence>MPLVCPSSMSKRLVLRVIFSRLRIVKSPK</sequence>
<evidence type="ECO:0000313" key="1">
    <source>
        <dbReference type="EMBL" id="QZI79570.1"/>
    </source>
</evidence>
<dbReference type="EMBL" id="MZ234019">
    <property type="protein sequence ID" value="QZI79570.1"/>
    <property type="molecule type" value="Genomic_DNA"/>
</dbReference>
<protein>
    <submittedName>
        <fullName evidence="1">Uncharacterized protein</fullName>
    </submittedName>
</protein>
<dbReference type="Proteomes" id="UP000827235">
    <property type="component" value="Segment"/>
</dbReference>
<accession>A0AAE8C4L4</accession>